<feature type="region of interest" description="Disordered" evidence="11">
    <location>
        <begin position="967"/>
        <end position="1013"/>
    </location>
</feature>
<evidence type="ECO:0000256" key="10">
    <source>
        <dbReference type="ARBA" id="ARBA00072433"/>
    </source>
</evidence>
<evidence type="ECO:0000256" key="2">
    <source>
        <dbReference type="ARBA" id="ARBA00022473"/>
    </source>
</evidence>
<dbReference type="PROSITE" id="PS51139">
    <property type="entry name" value="GTF2I"/>
    <property type="match status" value="11"/>
</dbReference>
<proteinExistence type="predicted"/>
<dbReference type="GO" id="GO:0003700">
    <property type="term" value="F:DNA-binding transcription factor activity"/>
    <property type="evidence" value="ECO:0007669"/>
    <property type="project" value="UniProtKB-ARBA"/>
</dbReference>
<dbReference type="FunFam" id="3.90.1460.10:FF:000004">
    <property type="entry name" value="general transcription factor II-I isoform X1"/>
    <property type="match status" value="1"/>
</dbReference>
<dbReference type="Gene3D" id="3.90.1460.10">
    <property type="entry name" value="GTF2I-like"/>
    <property type="match status" value="11"/>
</dbReference>
<dbReference type="FunFam" id="3.90.1460.10:FF:000002">
    <property type="entry name" value="General transcription factor II-I isoform 1"/>
    <property type="match status" value="2"/>
</dbReference>
<gene>
    <name evidence="12" type="primary">GTF2I</name>
    <name evidence="12" type="ORF">L345_04033</name>
</gene>
<dbReference type="FunFam" id="3.90.1460.10:FF:000006">
    <property type="entry name" value="General transcription factor II-I repeat domain-containing protein 1"/>
    <property type="match status" value="1"/>
</dbReference>
<evidence type="ECO:0000256" key="8">
    <source>
        <dbReference type="ARBA" id="ARBA00058906"/>
    </source>
</evidence>
<dbReference type="Pfam" id="PF02946">
    <property type="entry name" value="GTF2I"/>
    <property type="match status" value="11"/>
</dbReference>
<accession>V8P851</accession>
<protein>
    <recommendedName>
        <fullName evidence="10">General transcription factor II-I repeat domain-containing protein 1</fullName>
    </recommendedName>
</protein>
<dbReference type="PANTHER" id="PTHR46304:SF2">
    <property type="entry name" value="GENERAL TRANSCRIPTION FACTOR II-I"/>
    <property type="match status" value="1"/>
</dbReference>
<evidence type="ECO:0000313" key="13">
    <source>
        <dbReference type="Proteomes" id="UP000018936"/>
    </source>
</evidence>
<dbReference type="InterPro" id="IPR036647">
    <property type="entry name" value="GTF2I-like_rpt_sf"/>
</dbReference>
<evidence type="ECO:0000256" key="9">
    <source>
        <dbReference type="ARBA" id="ARBA00063804"/>
    </source>
</evidence>
<organism evidence="12 13">
    <name type="scientific">Ophiophagus hannah</name>
    <name type="common">King cobra</name>
    <name type="synonym">Naja hannah</name>
    <dbReference type="NCBI Taxonomy" id="8665"/>
    <lineage>
        <taxon>Eukaryota</taxon>
        <taxon>Metazoa</taxon>
        <taxon>Chordata</taxon>
        <taxon>Craniata</taxon>
        <taxon>Vertebrata</taxon>
        <taxon>Euteleostomi</taxon>
        <taxon>Lepidosauria</taxon>
        <taxon>Squamata</taxon>
        <taxon>Bifurcata</taxon>
        <taxon>Unidentata</taxon>
        <taxon>Episquamata</taxon>
        <taxon>Toxicofera</taxon>
        <taxon>Serpentes</taxon>
        <taxon>Colubroidea</taxon>
        <taxon>Elapidae</taxon>
        <taxon>Elapinae</taxon>
        <taxon>Ophiophagus</taxon>
    </lineage>
</organism>
<dbReference type="SUPFAM" id="SSF117773">
    <property type="entry name" value="GTF2I-like repeat"/>
    <property type="match status" value="11"/>
</dbReference>
<dbReference type="GO" id="GO:0003677">
    <property type="term" value="F:DNA binding"/>
    <property type="evidence" value="ECO:0007669"/>
    <property type="project" value="UniProtKB-KW"/>
</dbReference>
<evidence type="ECO:0000256" key="3">
    <source>
        <dbReference type="ARBA" id="ARBA00022737"/>
    </source>
</evidence>
<feature type="region of interest" description="Disordered" evidence="11">
    <location>
        <begin position="1620"/>
        <end position="1641"/>
    </location>
</feature>
<comment type="function">
    <text evidence="8">May be a transcription regulator involved in cell-cycle progression and skeletal muscle differentiation. May repress GTF2I transcriptional functions, by preventing its nuclear residency, or by inhibiting its transcriptional activation. May contribute to slow-twitch fiber type specificity during myogenesis and in regenerating muscles. Binds troponin I slow-muscle fiber enhancer (USE B1). Binds specifically and with high affinity to the EFG sequences derived from the early enhancer of HOXC8.</text>
</comment>
<evidence type="ECO:0000256" key="11">
    <source>
        <dbReference type="SAM" id="MobiDB-lite"/>
    </source>
</evidence>
<comment type="subunit">
    <text evidence="9">Interacts with the retinoblastoma protein (RB1) via its C-terminus.</text>
</comment>
<dbReference type="FunFam" id="3.90.1460.10:FF:000005">
    <property type="entry name" value="general transcription factor II-I repeat domain-containing protein 1"/>
    <property type="match status" value="1"/>
</dbReference>
<feature type="compositionally biased region" description="Polar residues" evidence="11">
    <location>
        <begin position="969"/>
        <end position="979"/>
    </location>
</feature>
<evidence type="ECO:0000256" key="1">
    <source>
        <dbReference type="ARBA" id="ARBA00004123"/>
    </source>
</evidence>
<keyword evidence="5" id="KW-0238">DNA-binding</keyword>
<name>V8P851_OPHHA</name>
<evidence type="ECO:0000256" key="5">
    <source>
        <dbReference type="ARBA" id="ARBA00023125"/>
    </source>
</evidence>
<dbReference type="Proteomes" id="UP000018936">
    <property type="component" value="Unassembled WGS sequence"/>
</dbReference>
<keyword evidence="2" id="KW-0217">Developmental protein</keyword>
<dbReference type="EMBL" id="AZIM01000604">
    <property type="protein sequence ID" value="ETE70161.1"/>
    <property type="molecule type" value="Genomic_DNA"/>
</dbReference>
<reference evidence="12 13" key="1">
    <citation type="journal article" date="2013" name="Proc. Natl. Acad. Sci. U.S.A.">
        <title>The king cobra genome reveals dynamic gene evolution and adaptation in the snake venom system.</title>
        <authorList>
            <person name="Vonk F.J."/>
            <person name="Casewell N.R."/>
            <person name="Henkel C.V."/>
            <person name="Heimberg A.M."/>
            <person name="Jansen H.J."/>
            <person name="McCleary R.J."/>
            <person name="Kerkkamp H.M."/>
            <person name="Vos R.A."/>
            <person name="Guerreiro I."/>
            <person name="Calvete J.J."/>
            <person name="Wuster W."/>
            <person name="Woods A.E."/>
            <person name="Logan J.M."/>
            <person name="Harrison R.A."/>
            <person name="Castoe T.A."/>
            <person name="de Koning A.P."/>
            <person name="Pollock D.D."/>
            <person name="Yandell M."/>
            <person name="Calderon D."/>
            <person name="Renjifo C."/>
            <person name="Currier R.B."/>
            <person name="Salgado D."/>
            <person name="Pla D."/>
            <person name="Sanz L."/>
            <person name="Hyder A.S."/>
            <person name="Ribeiro J.M."/>
            <person name="Arntzen J.W."/>
            <person name="van den Thillart G.E."/>
            <person name="Boetzer M."/>
            <person name="Pirovano W."/>
            <person name="Dirks R.P."/>
            <person name="Spaink H.P."/>
            <person name="Duboule D."/>
            <person name="McGlinn E."/>
            <person name="Kini R.M."/>
            <person name="Richardson M.K."/>
        </authorList>
    </citation>
    <scope>NUCLEOTIDE SEQUENCE</scope>
    <source>
        <tissue evidence="12">Blood</tissue>
    </source>
</reference>
<keyword evidence="13" id="KW-1185">Reference proteome</keyword>
<sequence length="1641" mass="185298">MYRSVSTLHVLAYEEKSCATGSQFGGQEIVAGELQWAIMALLGKFSDGLLNNCRPDQWHLVFSQKDEVITSLVSALDSMCSALSKLNTEVACVAVHDENTFVVGTEKGRLFMNTRKEVQADFKKFCRVQQSKEHDLDGQKKAKDFGRTIPRISPDQGSDVYLLRKMVEEVFDVLYSEALGKSSVVPLPYEKFLKEPGWLTVVGLPDGLTFRKPIEYDAKSLMAILEHSHNMRFRIKRPPEDSIREPNSSVEMNSAALISKGSREPGLNNVRIKQAIQDPLPGITTSGFLYGVSLPTQIAMEIKQEGSASRHGMNAVGDMLRPRPSGEAKVPSPQEFGDCCGQKSILPGGPLIQNVHSSKRILFSIVHDKSDKWDSFIKETEDINTLRECVQILFNSRYAEALGLDHMVPVPYRKIACDPEAVEIIGIPDKIPFKRPCTYGVPKLKRILEERHNIHFVIKRMFDERIFTGTSGELGGIKRIKIEPDEVDIIQITVPDKGPSIDLQQDEKQMEGKDGVGDVLSHLRKQVEILFNARYAKAIGISEPVKVPYSKFLMYPEDLFVVGLPDGILLRRPNCFGIAKLKKILQASSRIRFVIKRPELLTEGMKEMTSDSSGAIANDRVSIEPIEEPIKRPGFQENYDTRLSRIDIANTLREQVQDLFNKKYGEALGIKYPVQVPYKRIKSNPGSVIIEGLPPGIPFRKPCTFGSQNLERILAVADKIKFTVTRPFQGLIPKPDEDDANRLGEKVILREQVKELFNEKYGEALGLNRPVLVPYKLIRDTPDAIEVTGLPDDIPFRNPNTYDIHRLEKILKARDRIRMAITSQLQPFADIGPEAKPPAMADVHVGLWGSQCSDPRTYELLRPHLLQMNLKQKERTARKALGKSTVVPVPYDKIQRDPSALIVHGLPEGLAFKHPSSYDATTLKWILENKSGISFVIKRPFLEPKKHLGLEMVTVKEESEDPEYYQFNIPDSSQHATSETSEDPEVEVTIEDDDDYLPPHKKTKSIEPVNDASTVGRRKAREFNFEKWNARITDLRKQVEELFERKYAEAINAKGPVSIPYPLFQSHVEDLYVEGLPEGIPFRRPSTYGIPRLERILLARERIRFVIKKHELLNSTREDLPLDKPVTGVKEEWYARITKLRKMVDQLFCRKFAEALGSTEPKAVPYQKFEAHPTDLYVEGLPENIPFRSPSWYGIPRLEKILQVGNRIKPELLTITSTEVTQPRTNMPVKEDWNVRITKLRKQVEEIFNMKFAQALGLSEAVKVPYPVFESNPDHLYVEGLPEGIPFRSPTWFGIPRLERIVRGSGKIKFIVKNPSSSNSTRSPVSNSKVPEIEVTVDEGYQPQMLELILKLMDPIQALSQEEEREALGLTEPVKVPFALFESYPEDFYVEGLPEGVPFRRPSTFGIPRLEKILRNKAKIKFIIKKPEMFEAAIKENATAIPCPQSEFHFCFGGRTSLCNTVINAVSVPDPVVNTAAGVEDLNIIQVTIPDDDERTSKVEKARQLREQVNDLFSRKFGEAIGMGYPVKVPYRKITVNPGCVVVDGMPPGVSFKAPSYLEISSMRKILDSAEFIKFTVIRPFPGLVMNNQITEKAEAEVPAVTVPAPEQPVEADQIVQVSVEEDSVQTEEQTQIKQEPDPTW</sequence>
<evidence type="ECO:0000313" key="12">
    <source>
        <dbReference type="EMBL" id="ETE70161.1"/>
    </source>
</evidence>
<keyword evidence="6" id="KW-0804">Transcription</keyword>
<evidence type="ECO:0000256" key="7">
    <source>
        <dbReference type="ARBA" id="ARBA00023242"/>
    </source>
</evidence>
<keyword evidence="7" id="KW-0539">Nucleus</keyword>
<feature type="non-terminal residue" evidence="12">
    <location>
        <position position="1"/>
    </location>
</feature>
<keyword evidence="3" id="KW-0677">Repeat</keyword>
<comment type="caution">
    <text evidence="12">The sequence shown here is derived from an EMBL/GenBank/DDBJ whole genome shotgun (WGS) entry which is preliminary data.</text>
</comment>
<feature type="compositionally biased region" description="Acidic residues" evidence="11">
    <location>
        <begin position="980"/>
        <end position="996"/>
    </location>
</feature>
<dbReference type="OrthoDB" id="9876044at2759"/>
<dbReference type="InterPro" id="IPR004212">
    <property type="entry name" value="GTF2I"/>
</dbReference>
<evidence type="ECO:0000256" key="4">
    <source>
        <dbReference type="ARBA" id="ARBA00023015"/>
    </source>
</evidence>
<dbReference type="GO" id="GO:0005634">
    <property type="term" value="C:nucleus"/>
    <property type="evidence" value="ECO:0007669"/>
    <property type="project" value="UniProtKB-SubCell"/>
</dbReference>
<comment type="subcellular location">
    <subcellularLocation>
        <location evidence="1">Nucleus</location>
    </subcellularLocation>
</comment>
<dbReference type="PANTHER" id="PTHR46304">
    <property type="entry name" value="GENERAL TRANSCRIPTION FACTOR II-I REPEAT DOMAIN-CONTAINING PROTEIN 1"/>
    <property type="match status" value="1"/>
</dbReference>
<evidence type="ECO:0000256" key="6">
    <source>
        <dbReference type="ARBA" id="ARBA00023163"/>
    </source>
</evidence>
<keyword evidence="4" id="KW-0805">Transcription regulation</keyword>